<dbReference type="Proteomes" id="UP000321408">
    <property type="component" value="Chromosome"/>
</dbReference>
<protein>
    <submittedName>
        <fullName evidence="1">Uncharacterized protein</fullName>
    </submittedName>
</protein>
<evidence type="ECO:0000313" key="2">
    <source>
        <dbReference type="Proteomes" id="UP000321408"/>
    </source>
</evidence>
<name>A0A5B9DFN6_9ARCH</name>
<reference evidence="1 2" key="2">
    <citation type="journal article" date="2024" name="Int. J. Syst. Evol. Microbiol.">
        <title>Promethearchaeum syntrophicum gen. nov., sp. nov., an anaerobic, obligately syntrophic archaeon, the first isolate of the lineage 'Asgard' archaea, and proposal of the new archaeal phylum Promethearchaeota phyl. nov. and kingdom Promethearchaeati regn. nov.</title>
        <authorList>
            <person name="Imachi H."/>
            <person name="Nobu M.K."/>
            <person name="Kato S."/>
            <person name="Takaki Y."/>
            <person name="Miyazaki M."/>
            <person name="Miyata M."/>
            <person name="Ogawara M."/>
            <person name="Saito Y."/>
            <person name="Sakai S."/>
            <person name="Tahara Y.O."/>
            <person name="Takano Y."/>
            <person name="Tasumi E."/>
            <person name="Uematsu K."/>
            <person name="Yoshimura T."/>
            <person name="Itoh T."/>
            <person name="Ohkuma M."/>
            <person name="Takai K."/>
        </authorList>
    </citation>
    <scope>NUCLEOTIDE SEQUENCE [LARGE SCALE GENOMIC DNA]</scope>
    <source>
        <strain evidence="1 2">MK-D1</strain>
    </source>
</reference>
<dbReference type="AlphaFoldDB" id="A0A5B9DFN6"/>
<dbReference type="GeneID" id="41331648"/>
<evidence type="ECO:0000313" key="1">
    <source>
        <dbReference type="EMBL" id="QEE17841.1"/>
    </source>
</evidence>
<dbReference type="RefSeq" id="WP_147664725.1">
    <property type="nucleotide sequence ID" value="NZ_CP042905.2"/>
</dbReference>
<gene>
    <name evidence="1" type="ORF">DSAG12_03679</name>
</gene>
<accession>A0A5B9DFN6</accession>
<dbReference type="KEGG" id="psyt:DSAG12_03679"/>
<organism evidence="1 2">
    <name type="scientific">Promethearchaeum syntrophicum</name>
    <dbReference type="NCBI Taxonomy" id="2594042"/>
    <lineage>
        <taxon>Archaea</taxon>
        <taxon>Promethearchaeati</taxon>
        <taxon>Promethearchaeota</taxon>
        <taxon>Promethearchaeia</taxon>
        <taxon>Promethearchaeales</taxon>
        <taxon>Promethearchaeaceae</taxon>
        <taxon>Promethearchaeum</taxon>
    </lineage>
</organism>
<keyword evidence="2" id="KW-1185">Reference proteome</keyword>
<proteinExistence type="predicted"/>
<reference evidence="1 2" key="1">
    <citation type="journal article" date="2020" name="Nature">
        <title>Isolation of an archaeon at the prokaryote-eukaryote interface.</title>
        <authorList>
            <person name="Imachi H."/>
            <person name="Nobu M.K."/>
            <person name="Nakahara N."/>
            <person name="Morono Y."/>
            <person name="Ogawara M."/>
            <person name="Takaki Y."/>
            <person name="Takano Y."/>
            <person name="Uematsu K."/>
            <person name="Ikuta T."/>
            <person name="Ito M."/>
            <person name="Matsui Y."/>
            <person name="Miyazaki M."/>
            <person name="Murata K."/>
            <person name="Saito Y."/>
            <person name="Sakai S."/>
            <person name="Song C."/>
            <person name="Tasumi E."/>
            <person name="Yamanaka Y."/>
            <person name="Yamaguchi T."/>
            <person name="Kamagata Y."/>
            <person name="Tamaki H."/>
            <person name="Takai K."/>
        </authorList>
    </citation>
    <scope>NUCLEOTIDE SEQUENCE [LARGE SCALE GENOMIC DNA]</scope>
    <source>
        <strain evidence="1 2">MK-D1</strain>
    </source>
</reference>
<dbReference type="EMBL" id="CP042905">
    <property type="protein sequence ID" value="QEE17841.1"/>
    <property type="molecule type" value="Genomic_DNA"/>
</dbReference>
<sequence length="274" mass="31962">MKLDLEKVNDGLFSRWWIYIDCENFIYQKNVPENDVKDDDILIHKEIKEGETFPTLRYHTILDEDVLEIDGKIAREMLSAKLKEFILKHKKIPYSVDFNKIQKNGLVIFKYSPTKFDNFQLKIPVSDFDLEKDEAEEFFTNIENLEGIPVDGELKINLMPDNPVIEKIASESGANRVYIFEAEVKEMEKRSSEYMGHVSEFFILDLQKGKAASDNKKNSMKRDFERVIVKISEKTLTTAEIKVGDKVSLSGKTKMNNEFKFIIQNIRKITKNEE</sequence>